<comment type="caution">
    <text evidence="1">The sequence shown here is derived from an EMBL/GenBank/DDBJ whole genome shotgun (WGS) entry which is preliminary data.</text>
</comment>
<reference evidence="1" key="1">
    <citation type="submission" date="2016-01" db="EMBL/GenBank/DDBJ databases">
        <authorList>
            <person name="Peeters C."/>
        </authorList>
    </citation>
    <scope>NUCLEOTIDE SEQUENCE [LARGE SCALE GENOMIC DNA]</scope>
    <source>
        <strain evidence="1">LMG 29317</strain>
    </source>
</reference>
<organism evidence="1 2">
    <name type="scientific">Caballeronia arvi</name>
    <dbReference type="NCBI Taxonomy" id="1777135"/>
    <lineage>
        <taxon>Bacteria</taxon>
        <taxon>Pseudomonadati</taxon>
        <taxon>Pseudomonadota</taxon>
        <taxon>Betaproteobacteria</taxon>
        <taxon>Burkholderiales</taxon>
        <taxon>Burkholderiaceae</taxon>
        <taxon>Caballeronia</taxon>
    </lineage>
</organism>
<keyword evidence="2" id="KW-1185">Reference proteome</keyword>
<evidence type="ECO:0000313" key="1">
    <source>
        <dbReference type="EMBL" id="SAL89062.1"/>
    </source>
</evidence>
<dbReference type="EMBL" id="FCOM02000336">
    <property type="protein sequence ID" value="SAL89062.1"/>
    <property type="molecule type" value="Genomic_DNA"/>
</dbReference>
<dbReference type="AlphaFoldDB" id="A0A158L6W3"/>
<dbReference type="OrthoDB" id="9132881at2"/>
<proteinExistence type="predicted"/>
<gene>
    <name evidence="1" type="ORF">AWB74_08902</name>
</gene>
<protein>
    <submittedName>
        <fullName evidence="1">Uncharacterized protein</fullName>
    </submittedName>
</protein>
<evidence type="ECO:0000313" key="2">
    <source>
        <dbReference type="Proteomes" id="UP000055019"/>
    </source>
</evidence>
<sequence length="109" mass="12198">MPYTIDPLSIQFTETRHGVNATARILLDGKKVGTIHDHAERIVTDVTFATEECRVAFATEARRVLVTVFGKVDHHDSAFISEYARALLQEAEAELLRQTQRDQTSGDQA</sequence>
<accession>A0A158L6W3</accession>
<dbReference type="RefSeq" id="WP_061152863.1">
    <property type="nucleotide sequence ID" value="NZ_FCOM02000336.1"/>
</dbReference>
<dbReference type="Proteomes" id="UP000055019">
    <property type="component" value="Unassembled WGS sequence"/>
</dbReference>
<name>A0A158L6W3_9BURK</name>